<dbReference type="RefSeq" id="WP_148703821.1">
    <property type="nucleotide sequence ID" value="NZ_CP010868.1"/>
</dbReference>
<reference evidence="1 2" key="2">
    <citation type="journal article" date="2016" name="ISME J.">
        <title>Physiological and genomic characterization of two novel marine thaumarchaeal strains indicates niche differentiation.</title>
        <authorList>
            <person name="Bayer B."/>
            <person name="Vojvoda J."/>
            <person name="Offre P."/>
            <person name="Alves R.J."/>
            <person name="Elisabeth N.H."/>
            <person name="Garcia J.A."/>
            <person name="Volland J.M."/>
            <person name="Srivastava A."/>
            <person name="Schleper C."/>
            <person name="Herndl G.J."/>
        </authorList>
    </citation>
    <scope>NUCLEOTIDE SEQUENCE [LARGE SCALE GENOMIC DNA]</scope>
    <source>
        <strain evidence="1 2">D3C</strain>
    </source>
</reference>
<reference evidence="1 2" key="3">
    <citation type="journal article" date="2019" name="Int. J. Syst. Evol. Microbiol.">
        <title>Nitrosopumilus adriaticus sp. nov. and Nitrosopumilus piranensis sp. nov., two ammonia-oxidizing archaea from the Adriatic Sea and members of the class Nitrososphaeria.</title>
        <authorList>
            <person name="Bayer B."/>
            <person name="Vojvoda J."/>
            <person name="Reinthaler T."/>
            <person name="Reyes C."/>
            <person name="Pinto M."/>
            <person name="Herndl G.J."/>
        </authorList>
    </citation>
    <scope>NUCLEOTIDE SEQUENCE [LARGE SCALE GENOMIC DNA]</scope>
    <source>
        <strain evidence="1 2">D3C</strain>
    </source>
</reference>
<name>A0A0C5BTP1_9ARCH</name>
<reference evidence="2" key="1">
    <citation type="submission" date="2015-02" db="EMBL/GenBank/DDBJ databases">
        <title>Characterization of two novel Thaumarchaeota isolated from the Northern Adriatic Sea.</title>
        <authorList>
            <person name="Bayer B."/>
            <person name="Vojvoda J."/>
            <person name="Offre P."/>
            <person name="Srivastava A."/>
            <person name="Elisabeth N."/>
            <person name="Garcia J.A.L."/>
            <person name="Schleper C."/>
            <person name="Herndl G.J."/>
        </authorList>
    </citation>
    <scope>NUCLEOTIDE SEQUENCE [LARGE SCALE GENOMIC DNA]</scope>
    <source>
        <strain evidence="2">D3C</strain>
    </source>
</reference>
<dbReference type="PATRIC" id="fig|1582439.9.peg.1953"/>
<dbReference type="GeneID" id="41600975"/>
<dbReference type="Proteomes" id="UP000032027">
    <property type="component" value="Chromosome"/>
</dbReference>
<evidence type="ECO:0000313" key="2">
    <source>
        <dbReference type="Proteomes" id="UP000032027"/>
    </source>
</evidence>
<organism evidence="1 2">
    <name type="scientific">Nitrosopumilus piranensis</name>
    <dbReference type="NCBI Taxonomy" id="1582439"/>
    <lineage>
        <taxon>Archaea</taxon>
        <taxon>Nitrososphaerota</taxon>
        <taxon>Nitrososphaeria</taxon>
        <taxon>Nitrosopumilales</taxon>
        <taxon>Nitrosopumilaceae</taxon>
        <taxon>Nitrosopumilus</taxon>
    </lineage>
</organism>
<dbReference type="OrthoDB" id="386092at2157"/>
<sequence>MKYLVVFFVLVGFVGTVFAVPELDHERSYERADYVFYGEVLSAKVLSESIQTHDKNHYSETPGKVVYSLKVHDFIKNSFENKVISAHGEYLEKPHGMSYTPNLYKIGDKLVFYVHISDDLESSYSYLIDYAASHYIPTECKYYLPANHADLIYDVHSCSWKRFIPENNDDASMCGTGTELVDGVCQIIGMEKTDVVGDDASFFGIFVYIDNLISWIFGK</sequence>
<protein>
    <submittedName>
        <fullName evidence="1">Uncharacterized protein</fullName>
    </submittedName>
</protein>
<accession>A0A0C5BTP1</accession>
<keyword evidence="2" id="KW-1185">Reference proteome</keyword>
<dbReference type="KEGG" id="nid:NPIRD3C_1893"/>
<dbReference type="STRING" id="1582439.NPIRD3C_1893"/>
<gene>
    <name evidence="1" type="ORF">NPIRD3C_1893</name>
</gene>
<proteinExistence type="predicted"/>
<evidence type="ECO:0000313" key="1">
    <source>
        <dbReference type="EMBL" id="AJM93103.1"/>
    </source>
</evidence>
<dbReference type="AlphaFoldDB" id="A0A0C5BTP1"/>
<dbReference type="HOGENOM" id="CLU_1248238_0_0_2"/>
<dbReference type="EMBL" id="CP010868">
    <property type="protein sequence ID" value="AJM93103.1"/>
    <property type="molecule type" value="Genomic_DNA"/>
</dbReference>